<evidence type="ECO:0000313" key="2">
    <source>
        <dbReference type="Proteomes" id="UP000634136"/>
    </source>
</evidence>
<dbReference type="OrthoDB" id="1748554at2759"/>
<keyword evidence="1" id="KW-0548">Nucleotidyltransferase</keyword>
<proteinExistence type="predicted"/>
<sequence>MKLSDEECPLCSNGAESVEYLFFECDRVRAVWFGSQFHLKNVCGSSGTFLCWIEEKFDQNGNILEGISLDPAATINSMLMQLWI</sequence>
<organism evidence="1 2">
    <name type="scientific">Senna tora</name>
    <dbReference type="NCBI Taxonomy" id="362788"/>
    <lineage>
        <taxon>Eukaryota</taxon>
        <taxon>Viridiplantae</taxon>
        <taxon>Streptophyta</taxon>
        <taxon>Embryophyta</taxon>
        <taxon>Tracheophyta</taxon>
        <taxon>Spermatophyta</taxon>
        <taxon>Magnoliopsida</taxon>
        <taxon>eudicotyledons</taxon>
        <taxon>Gunneridae</taxon>
        <taxon>Pentapetalae</taxon>
        <taxon>rosids</taxon>
        <taxon>fabids</taxon>
        <taxon>Fabales</taxon>
        <taxon>Fabaceae</taxon>
        <taxon>Caesalpinioideae</taxon>
        <taxon>Cassia clade</taxon>
        <taxon>Senna</taxon>
    </lineage>
</organism>
<name>A0A834WJM5_9FABA</name>
<comment type="caution">
    <text evidence="1">The sequence shown here is derived from an EMBL/GenBank/DDBJ whole genome shotgun (WGS) entry which is preliminary data.</text>
</comment>
<protein>
    <submittedName>
        <fullName evidence="1">Reverse transcriptase</fullName>
    </submittedName>
</protein>
<keyword evidence="2" id="KW-1185">Reference proteome</keyword>
<gene>
    <name evidence="1" type="ORF">G2W53_016591</name>
</gene>
<evidence type="ECO:0000313" key="1">
    <source>
        <dbReference type="EMBL" id="KAF7825427.1"/>
    </source>
</evidence>
<reference evidence="1" key="1">
    <citation type="submission" date="2020-09" db="EMBL/GenBank/DDBJ databases">
        <title>Genome-Enabled Discovery of Anthraquinone Biosynthesis in Senna tora.</title>
        <authorList>
            <person name="Kang S.-H."/>
            <person name="Pandey R.P."/>
            <person name="Lee C.-M."/>
            <person name="Sim J.-S."/>
            <person name="Jeong J.-T."/>
            <person name="Choi B.-S."/>
            <person name="Jung M."/>
            <person name="Ginzburg D."/>
            <person name="Zhao K."/>
            <person name="Won S.Y."/>
            <person name="Oh T.-J."/>
            <person name="Yu Y."/>
            <person name="Kim N.-H."/>
            <person name="Lee O.R."/>
            <person name="Lee T.-H."/>
            <person name="Bashyal P."/>
            <person name="Kim T.-S."/>
            <person name="Lee W.-H."/>
            <person name="Kawkins C."/>
            <person name="Kim C.-K."/>
            <person name="Kim J.S."/>
            <person name="Ahn B.O."/>
            <person name="Rhee S.Y."/>
            <person name="Sohng J.K."/>
        </authorList>
    </citation>
    <scope>NUCLEOTIDE SEQUENCE</scope>
    <source>
        <tissue evidence="1">Leaf</tissue>
    </source>
</reference>
<dbReference type="GO" id="GO:0003964">
    <property type="term" value="F:RNA-directed DNA polymerase activity"/>
    <property type="evidence" value="ECO:0007669"/>
    <property type="project" value="UniProtKB-KW"/>
</dbReference>
<dbReference type="EMBL" id="JAAIUW010000006">
    <property type="protein sequence ID" value="KAF7825427.1"/>
    <property type="molecule type" value="Genomic_DNA"/>
</dbReference>
<dbReference type="AlphaFoldDB" id="A0A834WJM5"/>
<keyword evidence="1" id="KW-0808">Transferase</keyword>
<accession>A0A834WJM5</accession>
<dbReference type="Proteomes" id="UP000634136">
    <property type="component" value="Unassembled WGS sequence"/>
</dbReference>
<keyword evidence="1" id="KW-0695">RNA-directed DNA polymerase</keyword>